<dbReference type="CDD" id="cd00118">
    <property type="entry name" value="LysM"/>
    <property type="match status" value="1"/>
</dbReference>
<dbReference type="Gene3D" id="1.10.530.10">
    <property type="match status" value="1"/>
</dbReference>
<proteinExistence type="predicted"/>
<dbReference type="InterPro" id="IPR036779">
    <property type="entry name" value="LysM_dom_sf"/>
</dbReference>
<sequence>MKITFRYIFTVIVLGMLLASCGSKKRVVTRKPTKPVATTTAPSKNETPTSEEKDDDKVTTTIKPRSGDKVQNYIDDFKEVAMEEMKLYKIPASITLAQGILESGSGSGRLAVEANNHFGIKCHKGWTGGRIYHDDDEDQECFRTYNDASYSYRDHSLFLKDRKRYAGLFQLDIDDYKGWARGLRKAGYATDRRYPQKLISLIERYELYRYDNIALGKDVDEKPRVIEEVKETQNSGFVKQHVVVKGDSLYRLSIKYNTTVEQLKKLNNLKSNDLSIGQVLIVK</sequence>
<dbReference type="InterPro" id="IPR051056">
    <property type="entry name" value="Glycosyl_Hydrolase_73"/>
</dbReference>
<dbReference type="PROSITE" id="PS51257">
    <property type="entry name" value="PROKAR_LIPOPROTEIN"/>
    <property type="match status" value="1"/>
</dbReference>
<evidence type="ECO:0000313" key="7">
    <source>
        <dbReference type="EMBL" id="OUS11407.1"/>
    </source>
</evidence>
<gene>
    <name evidence="7" type="ORF">A9Q93_11225</name>
</gene>
<dbReference type="InterPro" id="IPR002901">
    <property type="entry name" value="MGlyc_endo_b_GlcNAc-like_dom"/>
</dbReference>
<dbReference type="RefSeq" id="WP_303687536.1">
    <property type="nucleotide sequence ID" value="NZ_CAJXYO010000025.1"/>
</dbReference>
<evidence type="ECO:0000256" key="2">
    <source>
        <dbReference type="ARBA" id="ARBA00022638"/>
    </source>
</evidence>
<dbReference type="GO" id="GO:0042742">
    <property type="term" value="P:defense response to bacterium"/>
    <property type="evidence" value="ECO:0007669"/>
    <property type="project" value="UniProtKB-KW"/>
</dbReference>
<dbReference type="SMART" id="SM00257">
    <property type="entry name" value="LysM"/>
    <property type="match status" value="1"/>
</dbReference>
<keyword evidence="1" id="KW-0929">Antimicrobial</keyword>
<evidence type="ECO:0000259" key="6">
    <source>
        <dbReference type="PROSITE" id="PS51782"/>
    </source>
</evidence>
<dbReference type="SMART" id="SM00047">
    <property type="entry name" value="LYZ2"/>
    <property type="match status" value="1"/>
</dbReference>
<evidence type="ECO:0000256" key="3">
    <source>
        <dbReference type="ARBA" id="ARBA00022801"/>
    </source>
</evidence>
<dbReference type="GO" id="GO:0031640">
    <property type="term" value="P:killing of cells of another organism"/>
    <property type="evidence" value="ECO:0007669"/>
    <property type="project" value="UniProtKB-KW"/>
</dbReference>
<keyword evidence="3" id="KW-0378">Hydrolase</keyword>
<dbReference type="Proteomes" id="UP000196102">
    <property type="component" value="Unassembled WGS sequence"/>
</dbReference>
<feature type="region of interest" description="Disordered" evidence="5">
    <location>
        <begin position="29"/>
        <end position="64"/>
    </location>
</feature>
<protein>
    <recommendedName>
        <fullName evidence="4">Peptidoglycan hydrolase</fullName>
    </recommendedName>
</protein>
<dbReference type="PANTHER" id="PTHR33308:SF9">
    <property type="entry name" value="PEPTIDOGLYCAN HYDROLASE FLGJ"/>
    <property type="match status" value="1"/>
</dbReference>
<reference evidence="7 8" key="1">
    <citation type="journal article" date="2017" name="Proc. Natl. Acad. Sci. U.S.A.">
        <title>Simulation of Deepwater Horizon oil plume reveals substrate specialization within a complex community of hydrocarbon-degraders.</title>
        <authorList>
            <person name="Hu P."/>
            <person name="Dubinsky E.A."/>
            <person name="Probst A.J."/>
            <person name="Wang J."/>
            <person name="Sieber C.M.K."/>
            <person name="Tom L.M."/>
            <person name="Gardinali P."/>
            <person name="Banfield J.F."/>
            <person name="Atlas R.M."/>
            <person name="Andersen G.L."/>
        </authorList>
    </citation>
    <scope>NUCLEOTIDE SEQUENCE [LARGE SCALE GENOMIC DNA]</scope>
    <source>
        <strain evidence="7">35_9_T64</strain>
    </source>
</reference>
<evidence type="ECO:0000313" key="8">
    <source>
        <dbReference type="Proteomes" id="UP000196102"/>
    </source>
</evidence>
<feature type="domain" description="LysM" evidence="6">
    <location>
        <begin position="239"/>
        <end position="282"/>
    </location>
</feature>
<dbReference type="Gene3D" id="3.10.350.10">
    <property type="entry name" value="LysM domain"/>
    <property type="match status" value="1"/>
</dbReference>
<dbReference type="EMBL" id="MAAX01000177">
    <property type="protein sequence ID" value="OUS11407.1"/>
    <property type="molecule type" value="Genomic_DNA"/>
</dbReference>
<dbReference type="Pfam" id="PF01476">
    <property type="entry name" value="LysM"/>
    <property type="match status" value="1"/>
</dbReference>
<dbReference type="GO" id="GO:0004040">
    <property type="term" value="F:amidase activity"/>
    <property type="evidence" value="ECO:0007669"/>
    <property type="project" value="InterPro"/>
</dbReference>
<dbReference type="PANTHER" id="PTHR33308">
    <property type="entry name" value="PEPTIDOGLYCAN HYDROLASE FLGJ"/>
    <property type="match status" value="1"/>
</dbReference>
<accession>A0A1Z8AM64</accession>
<dbReference type="Pfam" id="PF01832">
    <property type="entry name" value="Glucosaminidase"/>
    <property type="match status" value="1"/>
</dbReference>
<keyword evidence="2" id="KW-0081">Bacteriolytic enzyme</keyword>
<evidence type="ECO:0000256" key="4">
    <source>
        <dbReference type="ARBA" id="ARBA00032108"/>
    </source>
</evidence>
<dbReference type="InterPro" id="IPR018392">
    <property type="entry name" value="LysM"/>
</dbReference>
<dbReference type="FunFam" id="1.10.530.10:FF:000060">
    <property type="entry name" value="Predicted protein"/>
    <property type="match status" value="1"/>
</dbReference>
<comment type="caution">
    <text evidence="7">The sequence shown here is derived from an EMBL/GenBank/DDBJ whole genome shotgun (WGS) entry which is preliminary data.</text>
</comment>
<evidence type="ECO:0000256" key="1">
    <source>
        <dbReference type="ARBA" id="ARBA00022529"/>
    </source>
</evidence>
<dbReference type="AlphaFoldDB" id="A0A1Z8AM64"/>
<organism evidence="7 8">
    <name type="scientific">Nonlabens dokdonensis</name>
    <dbReference type="NCBI Taxonomy" id="328515"/>
    <lineage>
        <taxon>Bacteria</taxon>
        <taxon>Pseudomonadati</taxon>
        <taxon>Bacteroidota</taxon>
        <taxon>Flavobacteriia</taxon>
        <taxon>Flavobacteriales</taxon>
        <taxon>Flavobacteriaceae</taxon>
        <taxon>Nonlabens</taxon>
    </lineage>
</organism>
<dbReference type="SUPFAM" id="SSF54106">
    <property type="entry name" value="LysM domain"/>
    <property type="match status" value="1"/>
</dbReference>
<dbReference type="PROSITE" id="PS51782">
    <property type="entry name" value="LYSM"/>
    <property type="match status" value="1"/>
</dbReference>
<name>A0A1Z8AM64_9FLAO</name>
<evidence type="ECO:0000256" key="5">
    <source>
        <dbReference type="SAM" id="MobiDB-lite"/>
    </source>
</evidence>